<gene>
    <name evidence="1" type="ORF">KU75_02830</name>
</gene>
<reference evidence="1 2" key="1">
    <citation type="submission" date="2014-08" db="EMBL/GenBank/DDBJ databases">
        <title>Genome sequences of NCPPB Pectobacterium isolates.</title>
        <authorList>
            <person name="Glover R.H."/>
            <person name="Sapp M."/>
            <person name="Elphinstone J."/>
        </authorList>
    </citation>
    <scope>NUCLEOTIDE SEQUENCE [LARGE SCALE GENOMIC DNA]</scope>
    <source>
        <strain evidence="1 2">NCPPB3841</strain>
    </source>
</reference>
<accession>A0ABR4VU59</accession>
<organism evidence="1 2">
    <name type="scientific">Pectobacterium odoriferum</name>
    <dbReference type="NCBI Taxonomy" id="78398"/>
    <lineage>
        <taxon>Bacteria</taxon>
        <taxon>Pseudomonadati</taxon>
        <taxon>Pseudomonadota</taxon>
        <taxon>Gammaproteobacteria</taxon>
        <taxon>Enterobacterales</taxon>
        <taxon>Pectobacteriaceae</taxon>
        <taxon>Pectobacterium</taxon>
    </lineage>
</organism>
<sequence length="97" mass="10405">MSTTTNIYLKNLLAGIYSTMKIGRDSLRVGNDGYHLLCAIQDYGEQEVVIALARIIADEEGISFIEASSKAAHYIQGVLHASAGNGYGKRARDSLAG</sequence>
<name>A0ABR4VU59_9GAMM</name>
<dbReference type="RefSeq" id="WP_040206899.1">
    <property type="nucleotide sequence ID" value="NZ_JQOF01000002.1"/>
</dbReference>
<keyword evidence="2" id="KW-1185">Reference proteome</keyword>
<comment type="caution">
    <text evidence="1">The sequence shown here is derived from an EMBL/GenBank/DDBJ whole genome shotgun (WGS) entry which is preliminary data.</text>
</comment>
<protein>
    <submittedName>
        <fullName evidence="1">Uncharacterized protein</fullName>
    </submittedName>
</protein>
<evidence type="ECO:0000313" key="1">
    <source>
        <dbReference type="EMBL" id="KGA42808.1"/>
    </source>
</evidence>
<dbReference type="Proteomes" id="UP000029447">
    <property type="component" value="Unassembled WGS sequence"/>
</dbReference>
<evidence type="ECO:0000313" key="2">
    <source>
        <dbReference type="Proteomes" id="UP000029447"/>
    </source>
</evidence>
<proteinExistence type="predicted"/>
<dbReference type="EMBL" id="JQOF01000002">
    <property type="protein sequence ID" value="KGA42808.1"/>
    <property type="molecule type" value="Genomic_DNA"/>
</dbReference>